<feature type="transmembrane region" description="Helical" evidence="8">
    <location>
        <begin position="176"/>
        <end position="196"/>
    </location>
</feature>
<feature type="transmembrane region" description="Helical" evidence="8">
    <location>
        <begin position="377"/>
        <end position="400"/>
    </location>
</feature>
<feature type="transmembrane region" description="Helical" evidence="8">
    <location>
        <begin position="323"/>
        <end position="349"/>
    </location>
</feature>
<feature type="transmembrane region" description="Helical" evidence="8">
    <location>
        <begin position="266"/>
        <end position="289"/>
    </location>
</feature>
<accession>A0A239PKP1</accession>
<keyword evidence="4" id="KW-1003">Cell membrane</keyword>
<evidence type="ECO:0000256" key="7">
    <source>
        <dbReference type="ARBA" id="ARBA00023136"/>
    </source>
</evidence>
<reference evidence="9 10" key="1">
    <citation type="submission" date="2017-07" db="EMBL/GenBank/DDBJ databases">
        <authorList>
            <person name="Sun Z.S."/>
            <person name="Albrecht U."/>
            <person name="Echele G."/>
            <person name="Lee C.C."/>
        </authorList>
    </citation>
    <scope>NUCLEOTIDE SEQUENCE [LARGE SCALE GENOMIC DNA]</scope>
    <source>
        <strain evidence="9 10">CGMCC 1.12710</strain>
    </source>
</reference>
<dbReference type="GO" id="GO:0005283">
    <property type="term" value="F:amino acid:sodium symporter activity"/>
    <property type="evidence" value="ECO:0007669"/>
    <property type="project" value="InterPro"/>
</dbReference>
<keyword evidence="3 8" id="KW-0813">Transport</keyword>
<dbReference type="GO" id="GO:0005886">
    <property type="term" value="C:plasma membrane"/>
    <property type="evidence" value="ECO:0007669"/>
    <property type="project" value="UniProtKB-SubCell"/>
</dbReference>
<gene>
    <name evidence="9" type="ORF">SAMN06297382_0884</name>
</gene>
<dbReference type="Gene3D" id="1.20.1740.10">
    <property type="entry name" value="Amino acid/polyamine transporter I"/>
    <property type="match status" value="1"/>
</dbReference>
<dbReference type="Proteomes" id="UP000198346">
    <property type="component" value="Unassembled WGS sequence"/>
</dbReference>
<dbReference type="PRINTS" id="PR00175">
    <property type="entry name" value="NAALASMPORT"/>
</dbReference>
<name>A0A239PKP1_9PROT</name>
<evidence type="ECO:0000256" key="8">
    <source>
        <dbReference type="RuleBase" id="RU363064"/>
    </source>
</evidence>
<comment type="similarity">
    <text evidence="2 8">Belongs to the alanine or glycine:cation symporter (AGCS) (TC 2.A.25) family.</text>
</comment>
<evidence type="ECO:0000256" key="1">
    <source>
        <dbReference type="ARBA" id="ARBA00004651"/>
    </source>
</evidence>
<dbReference type="PANTHER" id="PTHR30330:SF3">
    <property type="entry name" value="TRANSCRIPTIONAL REGULATOR, LRP FAMILY"/>
    <property type="match status" value="1"/>
</dbReference>
<dbReference type="OrthoDB" id="9806926at2"/>
<feature type="transmembrane region" description="Helical" evidence="8">
    <location>
        <begin position="239"/>
        <end position="260"/>
    </location>
</feature>
<dbReference type="EMBL" id="FZQA01000001">
    <property type="protein sequence ID" value="SNT68382.1"/>
    <property type="molecule type" value="Genomic_DNA"/>
</dbReference>
<evidence type="ECO:0000256" key="5">
    <source>
        <dbReference type="ARBA" id="ARBA00022692"/>
    </source>
</evidence>
<keyword evidence="8" id="KW-0769">Symport</keyword>
<feature type="transmembrane region" description="Helical" evidence="8">
    <location>
        <begin position="40"/>
        <end position="61"/>
    </location>
</feature>
<dbReference type="NCBIfam" id="TIGR00835">
    <property type="entry name" value="agcS"/>
    <property type="match status" value="1"/>
</dbReference>
<dbReference type="InterPro" id="IPR001463">
    <property type="entry name" value="Na/Ala_symport"/>
</dbReference>
<comment type="subcellular location">
    <subcellularLocation>
        <location evidence="8">Cell inner membrane</location>
        <topology evidence="8">Multi-pass membrane protein</topology>
    </subcellularLocation>
    <subcellularLocation>
        <location evidence="1">Cell membrane</location>
        <topology evidence="1">Multi-pass membrane protein</topology>
    </subcellularLocation>
</comment>
<organism evidence="9 10">
    <name type="scientific">Amphiplicatus metriothermophilus</name>
    <dbReference type="NCBI Taxonomy" id="1519374"/>
    <lineage>
        <taxon>Bacteria</taxon>
        <taxon>Pseudomonadati</taxon>
        <taxon>Pseudomonadota</taxon>
        <taxon>Alphaproteobacteria</taxon>
        <taxon>Parvularculales</taxon>
        <taxon>Parvularculaceae</taxon>
        <taxon>Amphiplicatus</taxon>
    </lineage>
</organism>
<keyword evidence="6 8" id="KW-1133">Transmembrane helix</keyword>
<evidence type="ECO:0000256" key="3">
    <source>
        <dbReference type="ARBA" id="ARBA00022448"/>
    </source>
</evidence>
<evidence type="ECO:0000256" key="4">
    <source>
        <dbReference type="ARBA" id="ARBA00022475"/>
    </source>
</evidence>
<evidence type="ECO:0000256" key="6">
    <source>
        <dbReference type="ARBA" id="ARBA00022989"/>
    </source>
</evidence>
<evidence type="ECO:0000256" key="2">
    <source>
        <dbReference type="ARBA" id="ARBA00009261"/>
    </source>
</evidence>
<evidence type="ECO:0000313" key="9">
    <source>
        <dbReference type="EMBL" id="SNT68382.1"/>
    </source>
</evidence>
<keyword evidence="5 8" id="KW-0812">Transmembrane</keyword>
<proteinExistence type="inferred from homology"/>
<keyword evidence="7 8" id="KW-0472">Membrane</keyword>
<keyword evidence="8" id="KW-0997">Cell inner membrane</keyword>
<feature type="transmembrane region" description="Helical" evidence="8">
    <location>
        <begin position="208"/>
        <end position="227"/>
    </location>
</feature>
<dbReference type="PANTHER" id="PTHR30330">
    <property type="entry name" value="AGSS FAMILY TRANSPORTER, SODIUM-ALANINE"/>
    <property type="match status" value="1"/>
</dbReference>
<dbReference type="Pfam" id="PF01235">
    <property type="entry name" value="Na_Ala_symp"/>
    <property type="match status" value="1"/>
</dbReference>
<dbReference type="AlphaFoldDB" id="A0A239PKP1"/>
<feature type="transmembrane region" description="Helical" evidence="8">
    <location>
        <begin position="445"/>
        <end position="461"/>
    </location>
</feature>
<keyword evidence="10" id="KW-1185">Reference proteome</keyword>
<dbReference type="RefSeq" id="WP_089411330.1">
    <property type="nucleotide sequence ID" value="NZ_FZQA01000001.1"/>
</dbReference>
<sequence length="490" mass="51541">MMQSDAQGGLAERINDAAAPVSDAASAVIFYSIRIGEVDLPLVVVWLIVAATVFTFYFRFINLRGFAHALRLVVRRRARHEGDGEISHFEALSSALSGTVGLGNIASVPVAIALGGPGAVFWMIVAGFLGMTSKFAECALAVKYRRTKPDGTVIGGPMFYIEAVFSRRGLKTLGKFAAVFFAIMTIGASVSVFQVNQSYAQLSNVTGVTAPLAYGVIVSALVAVVILGGIRNIARVTRVLVPFMGALYLAAGWLIILLNIDAAPAAVAAIFKGAFGLEAAGGGIVGALVNGVQRATYSSEAGVGSAAIAHAAVRTKEPLTEGYVALLEPFIDTVVVCATTALVIIMTGAHEPYLYVPRSEIVGIEITSAAFGSAFSWYPYVLLVSVILFAFSTLIAWAYYGAQAAAYLFGATRAVDVTFKLTLCALLSTGAAIHLSSIISFIDSMLFGMCIPNIIALYLLLPELKRDVRRYEAAHFAPKAGKTGDAPAGT</sequence>
<evidence type="ECO:0000313" key="10">
    <source>
        <dbReference type="Proteomes" id="UP000198346"/>
    </source>
</evidence>
<protein>
    <submittedName>
        <fullName evidence="9">Alanine or glycine:cation symporter, AGCS family</fullName>
    </submittedName>
</protein>